<keyword evidence="2" id="KW-1185">Reference proteome</keyword>
<proteinExistence type="predicted"/>
<keyword evidence="1" id="KW-0472">Membrane</keyword>
<accession>A0ABM0JPN4</accession>
<feature type="transmembrane region" description="Helical" evidence="1">
    <location>
        <begin position="12"/>
        <end position="31"/>
    </location>
</feature>
<dbReference type="PROSITE" id="PS50244">
    <property type="entry name" value="S5A_REDUCTASE"/>
    <property type="match status" value="1"/>
</dbReference>
<dbReference type="Proteomes" id="UP000694888">
    <property type="component" value="Unplaced"/>
</dbReference>
<dbReference type="GeneID" id="101862349"/>
<sequence length="261" mass="29532">MLRVIMGNSLAKSVAIDFGIQWACWVVAAVLKTEKFYDLAGSSTFVLLTVLTFLGIQSPSTRQKVNSGMVIAWAVRLGTFLFTRVLKDGKDSRFDVVKHRPGLFWIYWTIQGVWVLSTLLPTLIVNGKQDRKDEITKQDYVGWGMWTVGFLIEVIADHQKGVFKNNPANAGKFITSGLWSVSRHPNYFGEILMWTGLYVSSTSVLRGWEHIGIISPLLLTYLLTRVSGIPLLEALGKKRWGNEPAYQEYVRNTAKLIPYIW</sequence>
<protein>
    <submittedName>
        <fullName evidence="3">Delta(14)-sterol reductase</fullName>
    </submittedName>
</protein>
<dbReference type="PANTHER" id="PTHR32251">
    <property type="entry name" value="3-OXO-5-ALPHA-STEROID 4-DEHYDROGENASE"/>
    <property type="match status" value="1"/>
</dbReference>
<feature type="transmembrane region" description="Helical" evidence="1">
    <location>
        <begin position="37"/>
        <end position="56"/>
    </location>
</feature>
<evidence type="ECO:0000313" key="2">
    <source>
        <dbReference type="Proteomes" id="UP000694888"/>
    </source>
</evidence>
<evidence type="ECO:0000313" key="3">
    <source>
        <dbReference type="RefSeq" id="XP_005098593.1"/>
    </source>
</evidence>
<name>A0ABM0JPN4_APLCA</name>
<dbReference type="Gene3D" id="1.20.120.1630">
    <property type="match status" value="1"/>
</dbReference>
<feature type="transmembrane region" description="Helical" evidence="1">
    <location>
        <begin position="105"/>
        <end position="125"/>
    </location>
</feature>
<dbReference type="InterPro" id="IPR010721">
    <property type="entry name" value="UstE-like"/>
</dbReference>
<dbReference type="PANTHER" id="PTHR32251:SF17">
    <property type="entry name" value="STEROID 5-ALPHA REDUCTASE C-TERMINAL DOMAIN-CONTAINING PROTEIN"/>
    <property type="match status" value="1"/>
</dbReference>
<organism evidence="2 3">
    <name type="scientific">Aplysia californica</name>
    <name type="common">California sea hare</name>
    <dbReference type="NCBI Taxonomy" id="6500"/>
    <lineage>
        <taxon>Eukaryota</taxon>
        <taxon>Metazoa</taxon>
        <taxon>Spiralia</taxon>
        <taxon>Lophotrochozoa</taxon>
        <taxon>Mollusca</taxon>
        <taxon>Gastropoda</taxon>
        <taxon>Heterobranchia</taxon>
        <taxon>Euthyneura</taxon>
        <taxon>Tectipleura</taxon>
        <taxon>Aplysiida</taxon>
        <taxon>Aplysioidea</taxon>
        <taxon>Aplysiidae</taxon>
        <taxon>Aplysia</taxon>
    </lineage>
</organism>
<keyword evidence="1" id="KW-0812">Transmembrane</keyword>
<dbReference type="RefSeq" id="XP_005098593.1">
    <property type="nucleotide sequence ID" value="XM_005098536.3"/>
</dbReference>
<dbReference type="Pfam" id="PF06966">
    <property type="entry name" value="DUF1295"/>
    <property type="match status" value="1"/>
</dbReference>
<keyword evidence="1" id="KW-1133">Transmembrane helix</keyword>
<gene>
    <name evidence="3" type="primary">LOC101862349</name>
</gene>
<reference evidence="3" key="1">
    <citation type="submission" date="2025-08" db="UniProtKB">
        <authorList>
            <consortium name="RefSeq"/>
        </authorList>
    </citation>
    <scope>IDENTIFICATION</scope>
</reference>
<feature type="transmembrane region" description="Helical" evidence="1">
    <location>
        <begin position="68"/>
        <end position="85"/>
    </location>
</feature>
<evidence type="ECO:0000256" key="1">
    <source>
        <dbReference type="SAM" id="Phobius"/>
    </source>
</evidence>